<evidence type="ECO:0000256" key="1">
    <source>
        <dbReference type="SAM" id="MobiDB-lite"/>
    </source>
</evidence>
<accession>A0A1G8L618</accession>
<feature type="region of interest" description="Disordered" evidence="1">
    <location>
        <begin position="1"/>
        <end position="21"/>
    </location>
</feature>
<proteinExistence type="predicted"/>
<feature type="compositionally biased region" description="Polar residues" evidence="1">
    <location>
        <begin position="12"/>
        <end position="21"/>
    </location>
</feature>
<dbReference type="STRING" id="1121419.SAMN05443529_14512"/>
<organism evidence="2 3">
    <name type="scientific">Desulfosporosinus hippei DSM 8344</name>
    <dbReference type="NCBI Taxonomy" id="1121419"/>
    <lineage>
        <taxon>Bacteria</taxon>
        <taxon>Bacillati</taxon>
        <taxon>Bacillota</taxon>
        <taxon>Clostridia</taxon>
        <taxon>Eubacteriales</taxon>
        <taxon>Desulfitobacteriaceae</taxon>
        <taxon>Desulfosporosinus</taxon>
    </lineage>
</organism>
<dbReference type="EMBL" id="FNCP01000045">
    <property type="protein sequence ID" value="SDI51164.1"/>
    <property type="molecule type" value="Genomic_DNA"/>
</dbReference>
<gene>
    <name evidence="2" type="ORF">SAMN05443529_14512</name>
</gene>
<dbReference type="AlphaFoldDB" id="A0A1G8L618"/>
<name>A0A1G8L618_9FIRM</name>
<sequence>MMRIFNDYGAGQPTSSNSDLDPNLNYSQAVLLLGRMQTRGLSQKGVLPFAINSLLSFPAKG</sequence>
<dbReference type="Proteomes" id="UP000198656">
    <property type="component" value="Unassembled WGS sequence"/>
</dbReference>
<keyword evidence="3" id="KW-1185">Reference proteome</keyword>
<protein>
    <submittedName>
        <fullName evidence="2">Uncharacterized protein</fullName>
    </submittedName>
</protein>
<evidence type="ECO:0000313" key="3">
    <source>
        <dbReference type="Proteomes" id="UP000198656"/>
    </source>
</evidence>
<evidence type="ECO:0000313" key="2">
    <source>
        <dbReference type="EMBL" id="SDI51164.1"/>
    </source>
</evidence>
<reference evidence="3" key="1">
    <citation type="submission" date="2016-10" db="EMBL/GenBank/DDBJ databases">
        <authorList>
            <person name="Varghese N."/>
            <person name="Submissions S."/>
        </authorList>
    </citation>
    <scope>NUCLEOTIDE SEQUENCE [LARGE SCALE GENOMIC DNA]</scope>
    <source>
        <strain evidence="3">DSM 8344</strain>
    </source>
</reference>